<dbReference type="AlphaFoldDB" id="A0A1X7VP51"/>
<dbReference type="PROSITE" id="PS50011">
    <property type="entry name" value="PROTEIN_KINASE_DOM"/>
    <property type="match status" value="1"/>
</dbReference>
<keyword evidence="3" id="KW-0418">Kinase</keyword>
<proteinExistence type="predicted"/>
<dbReference type="PANTHER" id="PTHR44329">
    <property type="entry name" value="SERINE/THREONINE-PROTEIN KINASE TNNI3K-RELATED"/>
    <property type="match status" value="1"/>
</dbReference>
<dbReference type="PROSITE" id="PS00108">
    <property type="entry name" value="PROTEIN_KINASE_ST"/>
    <property type="match status" value="1"/>
</dbReference>
<dbReference type="InParanoid" id="A0A1X7VP51"/>
<dbReference type="InterPro" id="IPR051681">
    <property type="entry name" value="Ser/Thr_Kinases-Pseudokinases"/>
</dbReference>
<protein>
    <recommendedName>
        <fullName evidence="6">Protein kinase domain-containing protein</fullName>
    </recommendedName>
</protein>
<dbReference type="Pfam" id="PF00069">
    <property type="entry name" value="Pkinase"/>
    <property type="match status" value="1"/>
</dbReference>
<dbReference type="GO" id="GO:0005737">
    <property type="term" value="C:cytoplasm"/>
    <property type="evidence" value="ECO:0007669"/>
    <property type="project" value="TreeGrafter"/>
</dbReference>
<dbReference type="Gene3D" id="3.30.200.20">
    <property type="entry name" value="Phosphorylase Kinase, domain 1"/>
    <property type="match status" value="1"/>
</dbReference>
<dbReference type="EnsemblMetazoa" id="Aqu2.1.42166_001">
    <property type="protein sequence ID" value="Aqu2.1.42166_001"/>
    <property type="gene ID" value="Aqu2.1.42166"/>
</dbReference>
<dbReference type="SMART" id="SM00220">
    <property type="entry name" value="S_TKc"/>
    <property type="match status" value="1"/>
</dbReference>
<reference evidence="7" key="1">
    <citation type="submission" date="2017-05" db="UniProtKB">
        <authorList>
            <consortium name="EnsemblMetazoa"/>
        </authorList>
    </citation>
    <scope>IDENTIFICATION</scope>
</reference>
<dbReference type="SUPFAM" id="SSF56112">
    <property type="entry name" value="Protein kinase-like (PK-like)"/>
    <property type="match status" value="1"/>
</dbReference>
<feature type="domain" description="Protein kinase" evidence="6">
    <location>
        <begin position="11"/>
        <end position="222"/>
    </location>
</feature>
<name>A0A1X7VP51_AMPQE</name>
<evidence type="ECO:0000256" key="3">
    <source>
        <dbReference type="ARBA" id="ARBA00022777"/>
    </source>
</evidence>
<evidence type="ECO:0000259" key="6">
    <source>
        <dbReference type="PROSITE" id="PS50011"/>
    </source>
</evidence>
<dbReference type="InterPro" id="IPR011009">
    <property type="entry name" value="Kinase-like_dom_sf"/>
</dbReference>
<dbReference type="InterPro" id="IPR000719">
    <property type="entry name" value="Prot_kinase_dom"/>
</dbReference>
<evidence type="ECO:0000313" key="7">
    <source>
        <dbReference type="EnsemblMetazoa" id="Aqu2.1.42166_001"/>
    </source>
</evidence>
<evidence type="ECO:0000256" key="4">
    <source>
        <dbReference type="ARBA" id="ARBA00022840"/>
    </source>
</evidence>
<evidence type="ECO:0000256" key="1">
    <source>
        <dbReference type="ARBA" id="ARBA00022679"/>
    </source>
</evidence>
<feature type="region of interest" description="Disordered" evidence="5">
    <location>
        <begin position="173"/>
        <end position="208"/>
    </location>
</feature>
<keyword evidence="1" id="KW-0808">Transferase</keyword>
<dbReference type="STRING" id="400682.A0A1X7VP51"/>
<dbReference type="eggNOG" id="KOG0192">
    <property type="taxonomic scope" value="Eukaryota"/>
</dbReference>
<evidence type="ECO:0000256" key="2">
    <source>
        <dbReference type="ARBA" id="ARBA00022741"/>
    </source>
</evidence>
<dbReference type="InterPro" id="IPR008271">
    <property type="entry name" value="Ser/Thr_kinase_AS"/>
</dbReference>
<organism evidence="7">
    <name type="scientific">Amphimedon queenslandica</name>
    <name type="common">Sponge</name>
    <dbReference type="NCBI Taxonomy" id="400682"/>
    <lineage>
        <taxon>Eukaryota</taxon>
        <taxon>Metazoa</taxon>
        <taxon>Porifera</taxon>
        <taxon>Demospongiae</taxon>
        <taxon>Heteroscleromorpha</taxon>
        <taxon>Haplosclerida</taxon>
        <taxon>Niphatidae</taxon>
        <taxon>Amphimedon</taxon>
    </lineage>
</organism>
<accession>A0A1X7VP51</accession>
<evidence type="ECO:0000256" key="5">
    <source>
        <dbReference type="SAM" id="MobiDB-lite"/>
    </source>
</evidence>
<keyword evidence="2" id="KW-0547">Nucleotide-binding</keyword>
<dbReference type="GO" id="GO:0004674">
    <property type="term" value="F:protein serine/threonine kinase activity"/>
    <property type="evidence" value="ECO:0007669"/>
    <property type="project" value="TreeGrafter"/>
</dbReference>
<sequence length="222" mass="25351">MAFVEISFLDLEFYEKLGGGAAGSVYRAKWKSKDKIVAVKKLLELEKEAEVLSSLSHRNVVQFFGAVITKPNYCLVTEYAELGSLYEYLRSNTIDFNQIRLWAKQIAMGMNYLHFEAPIPVIHRDLKSRNVVIAQDLTAKICDFGSSKFHKHTTQMSLVGTFPWMAPEHQPIPRYTPTTGLTGLDEDEDDDDDDDEDEKRWLNKTAGSPIFEFPLRQGLEPR</sequence>
<dbReference type="OrthoDB" id="339325at2759"/>
<dbReference type="FunFam" id="3.30.200.20:FF:000220">
    <property type="entry name" value="mitogen-activated protein kinase kinase kinase 20 isoform X1"/>
    <property type="match status" value="1"/>
</dbReference>
<dbReference type="GO" id="GO:0005524">
    <property type="term" value="F:ATP binding"/>
    <property type="evidence" value="ECO:0007669"/>
    <property type="project" value="UniProtKB-KW"/>
</dbReference>
<feature type="compositionally biased region" description="Acidic residues" evidence="5">
    <location>
        <begin position="184"/>
        <end position="197"/>
    </location>
</feature>
<dbReference type="PANTHER" id="PTHR44329:SF288">
    <property type="entry name" value="MITOGEN-ACTIVATED PROTEIN KINASE KINASE KINASE 20"/>
    <property type="match status" value="1"/>
</dbReference>
<dbReference type="Gene3D" id="1.10.510.10">
    <property type="entry name" value="Transferase(Phosphotransferase) domain 1"/>
    <property type="match status" value="1"/>
</dbReference>
<keyword evidence="4" id="KW-0067">ATP-binding</keyword>